<organism evidence="2 3">
    <name type="scientific">Paraburkholderia denitrificans</name>
    <dbReference type="NCBI Taxonomy" id="694025"/>
    <lineage>
        <taxon>Bacteria</taxon>
        <taxon>Pseudomonadati</taxon>
        <taxon>Pseudomonadota</taxon>
        <taxon>Betaproteobacteria</taxon>
        <taxon>Burkholderiales</taxon>
        <taxon>Burkholderiaceae</taxon>
        <taxon>Paraburkholderia</taxon>
    </lineage>
</organism>
<evidence type="ECO:0000313" key="2">
    <source>
        <dbReference type="EMBL" id="MFC5431917.1"/>
    </source>
</evidence>
<proteinExistence type="predicted"/>
<dbReference type="Proteomes" id="UP001596103">
    <property type="component" value="Unassembled WGS sequence"/>
</dbReference>
<feature type="compositionally biased region" description="Polar residues" evidence="1">
    <location>
        <begin position="34"/>
        <end position="53"/>
    </location>
</feature>
<evidence type="ECO:0000313" key="3">
    <source>
        <dbReference type="Proteomes" id="UP001596103"/>
    </source>
</evidence>
<dbReference type="RefSeq" id="WP_377715550.1">
    <property type="nucleotide sequence ID" value="NZ_JBHSMP010000043.1"/>
</dbReference>
<keyword evidence="3" id="KW-1185">Reference proteome</keyword>
<reference evidence="3" key="1">
    <citation type="journal article" date="2019" name="Int. J. Syst. Evol. Microbiol.">
        <title>The Global Catalogue of Microorganisms (GCM) 10K type strain sequencing project: providing services to taxonomists for standard genome sequencing and annotation.</title>
        <authorList>
            <consortium name="The Broad Institute Genomics Platform"/>
            <consortium name="The Broad Institute Genome Sequencing Center for Infectious Disease"/>
            <person name="Wu L."/>
            <person name="Ma J."/>
        </authorList>
    </citation>
    <scope>NUCLEOTIDE SEQUENCE [LARGE SCALE GENOMIC DNA]</scope>
    <source>
        <strain evidence="3">CCUG 56042</strain>
    </source>
</reference>
<name>A0ABW0JFV1_9BURK</name>
<dbReference type="EMBL" id="JBHSMP010000043">
    <property type="protein sequence ID" value="MFC5431917.1"/>
    <property type="molecule type" value="Genomic_DNA"/>
</dbReference>
<accession>A0ABW0JFV1</accession>
<comment type="caution">
    <text evidence="2">The sequence shown here is derived from an EMBL/GenBank/DDBJ whole genome shotgun (WGS) entry which is preliminary data.</text>
</comment>
<feature type="region of interest" description="Disordered" evidence="1">
    <location>
        <begin position="17"/>
        <end position="86"/>
    </location>
</feature>
<protein>
    <recommendedName>
        <fullName evidence="4">DUF4148 domain-containing protein</fullName>
    </recommendedName>
</protein>
<sequence length="86" mass="8951">MNTRLALTALCVAALASGTPDTAHSRGKWAPQPQARQTMTNDANASAQSSTDMSYGGTAETHSVSGPSRTGKVCWPQPKCPVPVTH</sequence>
<evidence type="ECO:0008006" key="4">
    <source>
        <dbReference type="Google" id="ProtNLM"/>
    </source>
</evidence>
<evidence type="ECO:0000256" key="1">
    <source>
        <dbReference type="SAM" id="MobiDB-lite"/>
    </source>
</evidence>
<gene>
    <name evidence="2" type="ORF">ACFPTO_24440</name>
</gene>